<name>J9FNV5_9ZZZZ</name>
<gene>
    <name evidence="1" type="ORF">EVA_15755</name>
</gene>
<proteinExistence type="predicted"/>
<reference evidence="1" key="1">
    <citation type="journal article" date="2012" name="PLoS ONE">
        <title>Gene sets for utilization of primary and secondary nutrition supplies in the distal gut of endangered iberian lynx.</title>
        <authorList>
            <person name="Alcaide M."/>
            <person name="Messina E."/>
            <person name="Richter M."/>
            <person name="Bargiela R."/>
            <person name="Peplies J."/>
            <person name="Huws S.A."/>
            <person name="Newbold C.J."/>
            <person name="Golyshin P.N."/>
            <person name="Simon M.A."/>
            <person name="Lopez G."/>
            <person name="Yakimov M.M."/>
            <person name="Ferrer M."/>
        </authorList>
    </citation>
    <scope>NUCLEOTIDE SEQUENCE</scope>
</reference>
<evidence type="ECO:0000313" key="1">
    <source>
        <dbReference type="EMBL" id="EJW96138.1"/>
    </source>
</evidence>
<protein>
    <submittedName>
        <fullName evidence="1">Uncharacterized protein</fullName>
    </submittedName>
</protein>
<dbReference type="EMBL" id="AMCI01005435">
    <property type="protein sequence ID" value="EJW96138.1"/>
    <property type="molecule type" value="Genomic_DNA"/>
</dbReference>
<accession>J9FNV5</accession>
<organism evidence="1">
    <name type="scientific">gut metagenome</name>
    <dbReference type="NCBI Taxonomy" id="749906"/>
    <lineage>
        <taxon>unclassified sequences</taxon>
        <taxon>metagenomes</taxon>
        <taxon>organismal metagenomes</taxon>
    </lineage>
</organism>
<feature type="non-terminal residue" evidence="1">
    <location>
        <position position="22"/>
    </location>
</feature>
<sequence length="22" mass="2265">MLKSSNSTFALMALAVLLLAVA</sequence>
<comment type="caution">
    <text evidence="1">The sequence shown here is derived from an EMBL/GenBank/DDBJ whole genome shotgun (WGS) entry which is preliminary data.</text>
</comment>
<dbReference type="AlphaFoldDB" id="J9FNV5"/>